<dbReference type="InterPro" id="IPR001708">
    <property type="entry name" value="YidC/ALB3/OXA1/COX18"/>
</dbReference>
<dbReference type="EMBL" id="ADAS02000140">
    <property type="protein sequence ID" value="OAV89102.1"/>
    <property type="molecule type" value="Genomic_DNA"/>
</dbReference>
<dbReference type="AlphaFoldDB" id="A0A180G9U5"/>
<dbReference type="GO" id="GO:0032979">
    <property type="term" value="P:protein insertion into mitochondrial inner membrane from matrix"/>
    <property type="evidence" value="ECO:0007669"/>
    <property type="project" value="TreeGrafter"/>
</dbReference>
<feature type="domain" description="Membrane insertase YidC/Oxa/ALB C-terminal" evidence="12">
    <location>
        <begin position="231"/>
        <end position="425"/>
    </location>
</feature>
<keyword evidence="7" id="KW-0496">Mitochondrion</keyword>
<dbReference type="CDD" id="cd20069">
    <property type="entry name" value="5TM_Oxa1-like"/>
    <property type="match status" value="1"/>
</dbReference>
<evidence type="ECO:0000256" key="7">
    <source>
        <dbReference type="ARBA" id="ARBA00023128"/>
    </source>
</evidence>
<evidence type="ECO:0000256" key="6">
    <source>
        <dbReference type="ARBA" id="ARBA00022989"/>
    </source>
</evidence>
<feature type="region of interest" description="Disordered" evidence="10">
    <location>
        <begin position="51"/>
        <end position="72"/>
    </location>
</feature>
<keyword evidence="3 9" id="KW-0812">Transmembrane</keyword>
<feature type="transmembrane region" description="Helical" evidence="11">
    <location>
        <begin position="384"/>
        <end position="401"/>
    </location>
</feature>
<reference evidence="14" key="4">
    <citation type="submission" date="2025-05" db="UniProtKB">
        <authorList>
            <consortium name="EnsemblFungi"/>
        </authorList>
    </citation>
    <scope>IDENTIFICATION</scope>
    <source>
        <strain evidence="14">isolate 1-1 / race 1 (BBBD)</strain>
    </source>
</reference>
<organism evidence="13">
    <name type="scientific">Puccinia triticina (isolate 1-1 / race 1 (BBBD))</name>
    <name type="common">Brown leaf rust fungus</name>
    <dbReference type="NCBI Taxonomy" id="630390"/>
    <lineage>
        <taxon>Eukaryota</taxon>
        <taxon>Fungi</taxon>
        <taxon>Dikarya</taxon>
        <taxon>Basidiomycota</taxon>
        <taxon>Pucciniomycotina</taxon>
        <taxon>Pucciniomycetes</taxon>
        <taxon>Pucciniales</taxon>
        <taxon>Pucciniaceae</taxon>
        <taxon>Puccinia</taxon>
    </lineage>
</organism>
<proteinExistence type="inferred from homology"/>
<evidence type="ECO:0000313" key="13">
    <source>
        <dbReference type="EMBL" id="OAV89102.1"/>
    </source>
</evidence>
<dbReference type="GO" id="GO:0032977">
    <property type="term" value="F:membrane insertase activity"/>
    <property type="evidence" value="ECO:0007669"/>
    <property type="project" value="InterPro"/>
</dbReference>
<comment type="similarity">
    <text evidence="2 9">Belongs to the OXA1/ALB3/YidC family.</text>
</comment>
<reference evidence="14 15" key="3">
    <citation type="journal article" date="2017" name="G3 (Bethesda)">
        <title>Comparative analysis highlights variable genome content of wheat rusts and divergence of the mating loci.</title>
        <authorList>
            <person name="Cuomo C.A."/>
            <person name="Bakkeren G."/>
            <person name="Khalil H.B."/>
            <person name="Panwar V."/>
            <person name="Joly D."/>
            <person name="Linning R."/>
            <person name="Sakthikumar S."/>
            <person name="Song X."/>
            <person name="Adiconis X."/>
            <person name="Fan L."/>
            <person name="Goldberg J.M."/>
            <person name="Levin J.Z."/>
            <person name="Young S."/>
            <person name="Zeng Q."/>
            <person name="Anikster Y."/>
            <person name="Bruce M."/>
            <person name="Wang M."/>
            <person name="Yin C."/>
            <person name="McCallum B."/>
            <person name="Szabo L.J."/>
            <person name="Hulbert S."/>
            <person name="Chen X."/>
            <person name="Fellers J.P."/>
        </authorList>
    </citation>
    <scope>NUCLEOTIDE SEQUENCE</scope>
    <source>
        <strain evidence="15">Isolate 1-1 / race 1 (BBBD)</strain>
        <strain evidence="14">isolate 1-1 / race 1 (BBBD)</strain>
    </source>
</reference>
<name>A0A180G9U5_PUCT1</name>
<keyword evidence="8 11" id="KW-0472">Membrane</keyword>
<evidence type="ECO:0000256" key="9">
    <source>
        <dbReference type="RuleBase" id="RU003945"/>
    </source>
</evidence>
<evidence type="ECO:0000256" key="11">
    <source>
        <dbReference type="SAM" id="Phobius"/>
    </source>
</evidence>
<dbReference type="OrthoDB" id="2148490at2759"/>
<feature type="transmembrane region" description="Helical" evidence="11">
    <location>
        <begin position="407"/>
        <end position="428"/>
    </location>
</feature>
<evidence type="ECO:0000256" key="4">
    <source>
        <dbReference type="ARBA" id="ARBA00022792"/>
    </source>
</evidence>
<evidence type="ECO:0000313" key="14">
    <source>
        <dbReference type="EnsemblFungi" id="PTTG_08435-t43_1-p1"/>
    </source>
</evidence>
<reference evidence="13" key="1">
    <citation type="submission" date="2009-11" db="EMBL/GenBank/DDBJ databases">
        <authorList>
            <consortium name="The Broad Institute Genome Sequencing Platform"/>
            <person name="Ward D."/>
            <person name="Feldgarden M."/>
            <person name="Earl A."/>
            <person name="Young S.K."/>
            <person name="Zeng Q."/>
            <person name="Koehrsen M."/>
            <person name="Alvarado L."/>
            <person name="Berlin A."/>
            <person name="Bochicchio J."/>
            <person name="Borenstein D."/>
            <person name="Chapman S.B."/>
            <person name="Chen Z."/>
            <person name="Engels R."/>
            <person name="Freedman E."/>
            <person name="Gellesch M."/>
            <person name="Goldberg J."/>
            <person name="Griggs A."/>
            <person name="Gujja S."/>
            <person name="Heilman E."/>
            <person name="Heiman D."/>
            <person name="Hepburn T."/>
            <person name="Howarth C."/>
            <person name="Jen D."/>
            <person name="Larson L."/>
            <person name="Lewis B."/>
            <person name="Mehta T."/>
            <person name="Park D."/>
            <person name="Pearson M."/>
            <person name="Roberts A."/>
            <person name="Saif S."/>
            <person name="Shea T."/>
            <person name="Shenoy N."/>
            <person name="Sisk P."/>
            <person name="Stolte C."/>
            <person name="Sykes S."/>
            <person name="Thomson T."/>
            <person name="Walk T."/>
            <person name="White J."/>
            <person name="Yandava C."/>
            <person name="Izard J."/>
            <person name="Baranova O.V."/>
            <person name="Blanton J.M."/>
            <person name="Tanner A.C."/>
            <person name="Dewhirst F.E."/>
            <person name="Haas B."/>
            <person name="Nusbaum C."/>
            <person name="Birren B."/>
        </authorList>
    </citation>
    <scope>NUCLEOTIDE SEQUENCE [LARGE SCALE GENOMIC DNA]</scope>
    <source>
        <strain evidence="13">1-1 BBBD Race 1</strain>
    </source>
</reference>
<sequence>MWELEEEKRAREGLLTWMGNGPVLRGVWRGDGQALNSGLRDKCRLRLSCGREGGEPSSNPKGEGGLVLSPRLSYGQYSPPDHQEHFARQDAQDCSQVILWKRPLVSNLALRNPRLLLRASTTTNLSSVDSRRAYSLWPFGRGSSNPSSPAEEHSAVPSSALEKPAEPITPAATPDPALEPQLGQLIESTTTSSASQELAALELEHGFLARYTSGTIENVLCALHDQLALPWFLTIPVVIVGIRTVLIPINIWSMKIGARNMTIKPSIDVKISKIKELQTRGEQHKALHAQNELRAYMKTEGFRPLAPLGLPLLQGSLFVSFFWALREMGSHHLPSLTAEGALWFTDLTLAGPWYGLPLIASGLTLLSVETASEMGGLKAGQSQKVMWFLRAVIVGTLWLFHDLPSAVFLYWCTNNMFSLLWGTFIRLIPKSLKARLGIPDTSAINASQNNSTTPSPSFLDGFKAAASSPSSNPSLATAEQNNILPPQPLLWQKPPAPKRTNKNPPKKPNNATT</sequence>
<keyword evidence="5" id="KW-0809">Transit peptide</keyword>
<feature type="region of interest" description="Disordered" evidence="10">
    <location>
        <begin position="142"/>
        <end position="177"/>
    </location>
</feature>
<evidence type="ECO:0000256" key="8">
    <source>
        <dbReference type="ARBA" id="ARBA00023136"/>
    </source>
</evidence>
<comment type="subcellular location">
    <subcellularLocation>
        <location evidence="9">Membrane</location>
        <topology evidence="9">Multi-pass membrane protein</topology>
    </subcellularLocation>
    <subcellularLocation>
        <location evidence="1">Mitochondrion inner membrane</location>
        <topology evidence="1">Multi-pass membrane protein</topology>
    </subcellularLocation>
</comment>
<dbReference type="PANTHER" id="PTHR12428">
    <property type="entry name" value="OXA1"/>
    <property type="match status" value="1"/>
</dbReference>
<keyword evidence="6 11" id="KW-1133">Transmembrane helix</keyword>
<evidence type="ECO:0000256" key="5">
    <source>
        <dbReference type="ARBA" id="ARBA00022946"/>
    </source>
</evidence>
<evidence type="ECO:0000256" key="2">
    <source>
        <dbReference type="ARBA" id="ARBA00009877"/>
    </source>
</evidence>
<evidence type="ECO:0000313" key="15">
    <source>
        <dbReference type="Proteomes" id="UP000005240"/>
    </source>
</evidence>
<protein>
    <recommendedName>
        <fullName evidence="12">Membrane insertase YidC/Oxa/ALB C-terminal domain-containing protein</fullName>
    </recommendedName>
</protein>
<dbReference type="Pfam" id="PF02096">
    <property type="entry name" value="60KD_IMP"/>
    <property type="match status" value="1"/>
</dbReference>
<evidence type="ECO:0000256" key="10">
    <source>
        <dbReference type="SAM" id="MobiDB-lite"/>
    </source>
</evidence>
<feature type="compositionally biased region" description="Low complexity" evidence="10">
    <location>
        <begin position="464"/>
        <end position="478"/>
    </location>
</feature>
<feature type="transmembrane region" description="Helical" evidence="11">
    <location>
        <begin position="305"/>
        <end position="325"/>
    </location>
</feature>
<evidence type="ECO:0000259" key="12">
    <source>
        <dbReference type="Pfam" id="PF02096"/>
    </source>
</evidence>
<feature type="compositionally biased region" description="Polar residues" evidence="10">
    <location>
        <begin position="443"/>
        <end position="456"/>
    </location>
</feature>
<dbReference type="EnsemblFungi" id="PTTG_08435-t43_1">
    <property type="protein sequence ID" value="PTTG_08435-t43_1-p1"/>
    <property type="gene ID" value="PTTG_08435"/>
</dbReference>
<accession>A0A180G9U5</accession>
<dbReference type="GO" id="GO:0005743">
    <property type="term" value="C:mitochondrial inner membrane"/>
    <property type="evidence" value="ECO:0007669"/>
    <property type="project" value="UniProtKB-SubCell"/>
</dbReference>
<keyword evidence="4" id="KW-0999">Mitochondrion inner membrane</keyword>
<evidence type="ECO:0000256" key="3">
    <source>
        <dbReference type="ARBA" id="ARBA00022692"/>
    </source>
</evidence>
<dbReference type="PANTHER" id="PTHR12428:SF66">
    <property type="entry name" value="MITOCHONDRIAL INNER MEMBRANE PROTEIN OXA1L"/>
    <property type="match status" value="1"/>
</dbReference>
<feature type="transmembrane region" description="Helical" evidence="11">
    <location>
        <begin position="228"/>
        <end position="252"/>
    </location>
</feature>
<keyword evidence="15" id="KW-1185">Reference proteome</keyword>
<dbReference type="InterPro" id="IPR028055">
    <property type="entry name" value="YidC/Oxa/ALB_C"/>
</dbReference>
<feature type="region of interest" description="Disordered" evidence="10">
    <location>
        <begin position="443"/>
        <end position="513"/>
    </location>
</feature>
<dbReference type="VEuPathDB" id="FungiDB:PTTG_08435"/>
<dbReference type="Proteomes" id="UP000005240">
    <property type="component" value="Unassembled WGS sequence"/>
</dbReference>
<gene>
    <name evidence="13" type="ORF">PTTG_08435</name>
</gene>
<reference evidence="13" key="2">
    <citation type="submission" date="2016-05" db="EMBL/GenBank/DDBJ databases">
        <title>Comparative analysis highlights variable genome content of wheat rusts and divergence of the mating loci.</title>
        <authorList>
            <person name="Cuomo C.A."/>
            <person name="Bakkeren G."/>
            <person name="Szabo L."/>
            <person name="Khalil H."/>
            <person name="Joly D."/>
            <person name="Goldberg J."/>
            <person name="Young S."/>
            <person name="Zeng Q."/>
            <person name="Fellers J."/>
        </authorList>
    </citation>
    <scope>NUCLEOTIDE SEQUENCE [LARGE SCALE GENOMIC DNA]</scope>
    <source>
        <strain evidence="13">1-1 BBBD Race 1</strain>
    </source>
</reference>
<evidence type="ECO:0000256" key="1">
    <source>
        <dbReference type="ARBA" id="ARBA00004448"/>
    </source>
</evidence>